<keyword evidence="8" id="KW-0411">Iron-sulfur</keyword>
<keyword evidence="5" id="KW-0479">Metal-binding</keyword>
<dbReference type="OrthoDB" id="9800260at2"/>
<keyword evidence="7" id="KW-0408">Iron</keyword>
<dbReference type="GO" id="GO:0005506">
    <property type="term" value="F:iron ion binding"/>
    <property type="evidence" value="ECO:0007669"/>
    <property type="project" value="InterPro"/>
</dbReference>
<dbReference type="GO" id="GO:0051536">
    <property type="term" value="F:iron-sulfur cluster binding"/>
    <property type="evidence" value="ECO:0007669"/>
    <property type="project" value="UniProtKB-KW"/>
</dbReference>
<evidence type="ECO:0000256" key="5">
    <source>
        <dbReference type="ARBA" id="ARBA00022723"/>
    </source>
</evidence>
<dbReference type="EMBL" id="FMYU01000002">
    <property type="protein sequence ID" value="SDC13117.1"/>
    <property type="molecule type" value="Genomic_DNA"/>
</dbReference>
<evidence type="ECO:0000313" key="12">
    <source>
        <dbReference type="Proteomes" id="UP000199411"/>
    </source>
</evidence>
<dbReference type="Pfam" id="PF05187">
    <property type="entry name" value="Fer4_ETF_QO"/>
    <property type="match status" value="1"/>
</dbReference>
<reference evidence="12" key="1">
    <citation type="submission" date="2016-10" db="EMBL/GenBank/DDBJ databases">
        <authorList>
            <person name="Varghese N."/>
            <person name="Submissions S."/>
        </authorList>
    </citation>
    <scope>NUCLEOTIDE SEQUENCE [LARGE SCALE GENOMIC DNA]</scope>
    <source>
        <strain evidence="12">DSM 8415</strain>
    </source>
</reference>
<evidence type="ECO:0000256" key="7">
    <source>
        <dbReference type="ARBA" id="ARBA00023004"/>
    </source>
</evidence>
<dbReference type="InterPro" id="IPR017896">
    <property type="entry name" value="4Fe4S_Fe-S-bd"/>
</dbReference>
<accession>A0A1G6J398</accession>
<dbReference type="InterPro" id="IPR007859">
    <property type="entry name" value="ETF-QO/FixX_C"/>
</dbReference>
<dbReference type="InterPro" id="IPR012206">
    <property type="entry name" value="Fd_FixX"/>
</dbReference>
<dbReference type="SUPFAM" id="SSF54862">
    <property type="entry name" value="4Fe-4S ferredoxins"/>
    <property type="match status" value="1"/>
</dbReference>
<organism evidence="11 12">
    <name type="scientific">Desulfurella multipotens</name>
    <dbReference type="NCBI Taxonomy" id="79269"/>
    <lineage>
        <taxon>Bacteria</taxon>
        <taxon>Pseudomonadati</taxon>
        <taxon>Campylobacterota</taxon>
        <taxon>Desulfurellia</taxon>
        <taxon>Desulfurellales</taxon>
        <taxon>Desulfurellaceae</taxon>
        <taxon>Desulfurella</taxon>
    </lineage>
</organism>
<dbReference type="Proteomes" id="UP000199411">
    <property type="component" value="Unassembled WGS sequence"/>
</dbReference>
<evidence type="ECO:0000256" key="9">
    <source>
        <dbReference type="ARBA" id="ARBA00023231"/>
    </source>
</evidence>
<evidence type="ECO:0000259" key="10">
    <source>
        <dbReference type="PROSITE" id="PS51379"/>
    </source>
</evidence>
<dbReference type="PANTHER" id="PTHR43082">
    <property type="entry name" value="FERREDOXIN-LIKE"/>
    <property type="match status" value="1"/>
</dbReference>
<dbReference type="RefSeq" id="WP_025392642.1">
    <property type="nucleotide sequence ID" value="NZ_FMYU01000002.1"/>
</dbReference>
<evidence type="ECO:0000256" key="4">
    <source>
        <dbReference type="ARBA" id="ARBA00022448"/>
    </source>
</evidence>
<evidence type="ECO:0000256" key="8">
    <source>
        <dbReference type="ARBA" id="ARBA00023014"/>
    </source>
</evidence>
<keyword evidence="6" id="KW-0249">Electron transport</keyword>
<protein>
    <recommendedName>
        <fullName evidence="3">Ferredoxin-like protein</fullName>
    </recommendedName>
</protein>
<comment type="function">
    <text evidence="1">Could be a 3Fe-4S cluster-containing protein.</text>
</comment>
<dbReference type="Gene3D" id="3.30.70.20">
    <property type="match status" value="1"/>
</dbReference>
<keyword evidence="4" id="KW-0813">Transport</keyword>
<dbReference type="PANTHER" id="PTHR43082:SF3">
    <property type="entry name" value="FERREDOXIN-LIKE PROTEIN YDIT"/>
    <property type="match status" value="1"/>
</dbReference>
<evidence type="ECO:0000256" key="6">
    <source>
        <dbReference type="ARBA" id="ARBA00022982"/>
    </source>
</evidence>
<keyword evidence="12" id="KW-1185">Reference proteome</keyword>
<keyword evidence="9" id="KW-0535">Nitrogen fixation</keyword>
<dbReference type="PROSITE" id="PS51379">
    <property type="entry name" value="4FE4S_FER_2"/>
    <property type="match status" value="2"/>
</dbReference>
<proteinExistence type="predicted"/>
<dbReference type="PIRSF" id="PIRSF036548">
    <property type="entry name" value="Fdx_FixX"/>
    <property type="match status" value="1"/>
</dbReference>
<evidence type="ECO:0000313" key="11">
    <source>
        <dbReference type="EMBL" id="SDC13117.1"/>
    </source>
</evidence>
<feature type="domain" description="4Fe-4S ferredoxin-type" evidence="10">
    <location>
        <begin position="53"/>
        <end position="82"/>
    </location>
</feature>
<comment type="similarity">
    <text evidence="2">To ferredoxins from P.putida and C.tartarivorum, ferredoxin I from A.vinelandii, ferredoxin II from D.desulfuricans.</text>
</comment>
<dbReference type="AlphaFoldDB" id="A0A1G6J398"/>
<sequence length="91" mass="10300">MRIEDKLYLVGYNVDEEGSHLGVSDPEACKKCQGRPCTYVCPASVYTYDEEEQKLSINYDACVECGTCRIACDYITWRYPRGGFGVAYKFG</sequence>
<gene>
    <name evidence="11" type="ORF">SAMN05660835_00368</name>
</gene>
<evidence type="ECO:0000256" key="2">
    <source>
        <dbReference type="ARBA" id="ARBA00009192"/>
    </source>
</evidence>
<feature type="domain" description="4Fe-4S ferredoxin-type" evidence="10">
    <location>
        <begin position="19"/>
        <end position="51"/>
    </location>
</feature>
<name>A0A1G6J398_9BACT</name>
<evidence type="ECO:0000256" key="3">
    <source>
        <dbReference type="ARBA" id="ARBA00020378"/>
    </source>
</evidence>
<evidence type="ECO:0000256" key="1">
    <source>
        <dbReference type="ARBA" id="ARBA00003208"/>
    </source>
</evidence>